<sequence>MYPEESVGRCMTLPLELWQLIVEHVHARRHPSKPSSPSAAAVDLTWRHDLFALRATCKLAYTAAFPLLWSELNLLFYARHPHTAKSVWETNAAAINEVSSEKQPAMMEANRRRLELVATSVCPRIRPLSVGLSDDDEEWMCWSQVPSLLSFVVYDDVLYLPTAIDSNKTVDELVPSVRSLWEPFWSVWQDNLVKVHNNTLLIPYPLHLTRRITIDDLDEVWSNGPCPDDNPSDSWRSELAFLFSPSSTHMPHLESIRIQCAFSHAESLAHDLTLCYPSIHSVDTFMLGLVHPALPPRIASTVRHLRVCSDCASMEDVEWQPLDDAVALESLDVTAHVMECNVSDLLSGFNPHNMERLKLDISCHGWLGVSSALDREGLLDAPKLRQVAVSRPIAQVLWPQPMPVAAEMRERDRFPGLEEVVVLVPRRELDEVEQDVGWIERQVPRRTKVRAQESICQSAVAGDVDLSDPDWHGQ</sequence>
<organism evidence="1 2">
    <name type="scientific">Catenaria anguillulae PL171</name>
    <dbReference type="NCBI Taxonomy" id="765915"/>
    <lineage>
        <taxon>Eukaryota</taxon>
        <taxon>Fungi</taxon>
        <taxon>Fungi incertae sedis</taxon>
        <taxon>Blastocladiomycota</taxon>
        <taxon>Blastocladiomycetes</taxon>
        <taxon>Blastocladiales</taxon>
        <taxon>Catenariaceae</taxon>
        <taxon>Catenaria</taxon>
    </lineage>
</organism>
<name>A0A1Y2HQ16_9FUNG</name>
<dbReference type="OrthoDB" id="10688427at2759"/>
<evidence type="ECO:0000313" key="2">
    <source>
        <dbReference type="Proteomes" id="UP000193411"/>
    </source>
</evidence>
<gene>
    <name evidence="1" type="ORF">BCR44DRAFT_41935</name>
</gene>
<keyword evidence="2" id="KW-1185">Reference proteome</keyword>
<proteinExistence type="predicted"/>
<dbReference type="EMBL" id="MCFL01000020">
    <property type="protein sequence ID" value="ORZ35891.1"/>
    <property type="molecule type" value="Genomic_DNA"/>
</dbReference>
<comment type="caution">
    <text evidence="1">The sequence shown here is derived from an EMBL/GenBank/DDBJ whole genome shotgun (WGS) entry which is preliminary data.</text>
</comment>
<evidence type="ECO:0000313" key="1">
    <source>
        <dbReference type="EMBL" id="ORZ35891.1"/>
    </source>
</evidence>
<protein>
    <submittedName>
        <fullName evidence="1">Uncharacterized protein</fullName>
    </submittedName>
</protein>
<accession>A0A1Y2HQ16</accession>
<dbReference type="AlphaFoldDB" id="A0A1Y2HQ16"/>
<reference evidence="1 2" key="1">
    <citation type="submission" date="2016-07" db="EMBL/GenBank/DDBJ databases">
        <title>Pervasive Adenine N6-methylation of Active Genes in Fungi.</title>
        <authorList>
            <consortium name="DOE Joint Genome Institute"/>
            <person name="Mondo S.J."/>
            <person name="Dannebaum R.O."/>
            <person name="Kuo R.C."/>
            <person name="Labutti K."/>
            <person name="Haridas S."/>
            <person name="Kuo A."/>
            <person name="Salamov A."/>
            <person name="Ahrendt S.R."/>
            <person name="Lipzen A."/>
            <person name="Sullivan W."/>
            <person name="Andreopoulos W.B."/>
            <person name="Clum A."/>
            <person name="Lindquist E."/>
            <person name="Daum C."/>
            <person name="Ramamoorthy G.K."/>
            <person name="Gryganskyi A."/>
            <person name="Culley D."/>
            <person name="Magnuson J.K."/>
            <person name="James T.Y."/>
            <person name="O'Malley M.A."/>
            <person name="Stajich J.E."/>
            <person name="Spatafora J.W."/>
            <person name="Visel A."/>
            <person name="Grigoriev I.V."/>
        </authorList>
    </citation>
    <scope>NUCLEOTIDE SEQUENCE [LARGE SCALE GENOMIC DNA]</scope>
    <source>
        <strain evidence="1 2">PL171</strain>
    </source>
</reference>
<dbReference type="Proteomes" id="UP000193411">
    <property type="component" value="Unassembled WGS sequence"/>
</dbReference>